<dbReference type="RefSeq" id="WP_145196923.1">
    <property type="nucleotide sequence ID" value="NZ_CP036434.1"/>
</dbReference>
<evidence type="ECO:0000259" key="2">
    <source>
        <dbReference type="Pfam" id="PF06439"/>
    </source>
</evidence>
<accession>A0A518ER91</accession>
<proteinExistence type="predicted"/>
<dbReference type="EMBL" id="CP036434">
    <property type="protein sequence ID" value="QDV06599.1"/>
    <property type="molecule type" value="Genomic_DNA"/>
</dbReference>
<keyword evidence="4" id="KW-1185">Reference proteome</keyword>
<dbReference type="Proteomes" id="UP000320390">
    <property type="component" value="Chromosome"/>
</dbReference>
<feature type="chain" id="PRO_5021776326" description="3-keto-alpha-glucoside-1,2-lyase/3-keto-2-hydroxy-glucal hydratase domain-containing protein" evidence="1">
    <location>
        <begin position="21"/>
        <end position="262"/>
    </location>
</feature>
<dbReference type="AlphaFoldDB" id="A0A518ER91"/>
<evidence type="ECO:0000313" key="4">
    <source>
        <dbReference type="Proteomes" id="UP000320390"/>
    </source>
</evidence>
<dbReference type="OrthoDB" id="176168at2"/>
<dbReference type="GO" id="GO:0016787">
    <property type="term" value="F:hydrolase activity"/>
    <property type="evidence" value="ECO:0007669"/>
    <property type="project" value="InterPro"/>
</dbReference>
<dbReference type="Pfam" id="PF06439">
    <property type="entry name" value="3keto-disac_hyd"/>
    <property type="match status" value="1"/>
</dbReference>
<dbReference type="Gene3D" id="2.60.120.560">
    <property type="entry name" value="Exo-inulinase, domain 1"/>
    <property type="match status" value="1"/>
</dbReference>
<name>A0A518ER91_9BACT</name>
<dbReference type="InterPro" id="IPR010496">
    <property type="entry name" value="AL/BT2_dom"/>
</dbReference>
<feature type="signal peptide" evidence="1">
    <location>
        <begin position="1"/>
        <end position="20"/>
    </location>
</feature>
<organism evidence="3 4">
    <name type="scientific">Saltatorellus ferox</name>
    <dbReference type="NCBI Taxonomy" id="2528018"/>
    <lineage>
        <taxon>Bacteria</taxon>
        <taxon>Pseudomonadati</taxon>
        <taxon>Planctomycetota</taxon>
        <taxon>Planctomycetia</taxon>
        <taxon>Planctomycetia incertae sedis</taxon>
        <taxon>Saltatorellus</taxon>
    </lineage>
</organism>
<reference evidence="3 4" key="1">
    <citation type="submission" date="2019-02" db="EMBL/GenBank/DDBJ databases">
        <title>Deep-cultivation of Planctomycetes and their phenomic and genomic characterization uncovers novel biology.</title>
        <authorList>
            <person name="Wiegand S."/>
            <person name="Jogler M."/>
            <person name="Boedeker C."/>
            <person name="Pinto D."/>
            <person name="Vollmers J."/>
            <person name="Rivas-Marin E."/>
            <person name="Kohn T."/>
            <person name="Peeters S.H."/>
            <person name="Heuer A."/>
            <person name="Rast P."/>
            <person name="Oberbeckmann S."/>
            <person name="Bunk B."/>
            <person name="Jeske O."/>
            <person name="Meyerdierks A."/>
            <person name="Storesund J.E."/>
            <person name="Kallscheuer N."/>
            <person name="Luecker S."/>
            <person name="Lage O.M."/>
            <person name="Pohl T."/>
            <person name="Merkel B.J."/>
            <person name="Hornburger P."/>
            <person name="Mueller R.-W."/>
            <person name="Bruemmer F."/>
            <person name="Labrenz M."/>
            <person name="Spormann A.M."/>
            <person name="Op den Camp H."/>
            <person name="Overmann J."/>
            <person name="Amann R."/>
            <person name="Jetten M.S.M."/>
            <person name="Mascher T."/>
            <person name="Medema M.H."/>
            <person name="Devos D.P."/>
            <person name="Kaster A.-K."/>
            <person name="Ovreas L."/>
            <person name="Rohde M."/>
            <person name="Galperin M.Y."/>
            <person name="Jogler C."/>
        </authorList>
    </citation>
    <scope>NUCLEOTIDE SEQUENCE [LARGE SCALE GENOMIC DNA]</scope>
    <source>
        <strain evidence="3 4">Poly30</strain>
    </source>
</reference>
<protein>
    <recommendedName>
        <fullName evidence="2">3-keto-alpha-glucoside-1,2-lyase/3-keto-2-hydroxy-glucal hydratase domain-containing protein</fullName>
    </recommendedName>
</protein>
<sequence precursor="true">MLDHKILLTALLASSATLLAVTGQEDKLGFQDTPTLPGTEWHVHDGLRPQPPVVTPGASAGEAPSDATILFDGSSLDAWEGGPWELKDGVMTVNGTGQIQTKDSFGDCQLHVEWRSPLPKEGENLRGQGRHNSGVFLFGRYEIQVLDCFENRTYPDGMTGAVYGQEPPMANACLPAGEWQSYDILFQAPRFSEDGALESPAQVTVLLNGVALHHARTLLGATVYRNVASYAEHGEKGPIALQDHGNPVSFRNIWVRDLKRAR</sequence>
<evidence type="ECO:0000256" key="1">
    <source>
        <dbReference type="SAM" id="SignalP"/>
    </source>
</evidence>
<evidence type="ECO:0000313" key="3">
    <source>
        <dbReference type="EMBL" id="QDV06599.1"/>
    </source>
</evidence>
<gene>
    <name evidence="3" type="ORF">Poly30_21090</name>
</gene>
<keyword evidence="1" id="KW-0732">Signal</keyword>
<feature type="domain" description="3-keto-alpha-glucoside-1,2-lyase/3-keto-2-hydroxy-glucal hydratase" evidence="2">
    <location>
        <begin position="67"/>
        <end position="256"/>
    </location>
</feature>